<keyword evidence="1" id="KW-1133">Transmembrane helix</keyword>
<dbReference type="Pfam" id="PF19803">
    <property type="entry name" value="DUF6286"/>
    <property type="match status" value="1"/>
</dbReference>
<feature type="transmembrane region" description="Helical" evidence="1">
    <location>
        <begin position="29"/>
        <end position="54"/>
    </location>
</feature>
<protein>
    <submittedName>
        <fullName evidence="3">DUF6286 domain-containing protein</fullName>
    </submittedName>
</protein>
<evidence type="ECO:0000313" key="4">
    <source>
        <dbReference type="Proteomes" id="UP001232725"/>
    </source>
</evidence>
<reference evidence="3 4" key="1">
    <citation type="submission" date="2023-08" db="EMBL/GenBank/DDBJ databases">
        <title>Arthrobacter horti sp. nov., isolated from forest soil.</title>
        <authorList>
            <person name="Park M."/>
        </authorList>
    </citation>
    <scope>NUCLEOTIDE SEQUENCE [LARGE SCALE GENOMIC DNA]</scope>
    <source>
        <strain evidence="3 4">YJM1</strain>
    </source>
</reference>
<dbReference type="InterPro" id="IPR046253">
    <property type="entry name" value="DUF6286"/>
</dbReference>
<name>A0ABT9ILG8_9MICC</name>
<keyword evidence="4" id="KW-1185">Reference proteome</keyword>
<feature type="domain" description="DUF6286" evidence="2">
    <location>
        <begin position="92"/>
        <end position="193"/>
    </location>
</feature>
<keyword evidence="1" id="KW-0812">Transmembrane</keyword>
<dbReference type="RefSeq" id="WP_305995478.1">
    <property type="nucleotide sequence ID" value="NZ_JAVALS010000002.1"/>
</dbReference>
<comment type="caution">
    <text evidence="3">The sequence shown here is derived from an EMBL/GenBank/DDBJ whole genome shotgun (WGS) entry which is preliminary data.</text>
</comment>
<feature type="transmembrane region" description="Helical" evidence="1">
    <location>
        <begin position="81"/>
        <end position="102"/>
    </location>
</feature>
<dbReference type="EMBL" id="JAVALS010000002">
    <property type="protein sequence ID" value="MDP5226427.1"/>
    <property type="molecule type" value="Genomic_DNA"/>
</dbReference>
<evidence type="ECO:0000259" key="2">
    <source>
        <dbReference type="Pfam" id="PF19803"/>
    </source>
</evidence>
<keyword evidence="1" id="KW-0472">Membrane</keyword>
<evidence type="ECO:0000256" key="1">
    <source>
        <dbReference type="SAM" id="Phobius"/>
    </source>
</evidence>
<evidence type="ECO:0000313" key="3">
    <source>
        <dbReference type="EMBL" id="MDP5226427.1"/>
    </source>
</evidence>
<accession>A0ABT9ILG8</accession>
<proteinExistence type="predicted"/>
<dbReference type="Proteomes" id="UP001232725">
    <property type="component" value="Unassembled WGS sequence"/>
</dbReference>
<gene>
    <name evidence="3" type="ORF">Q9R02_04585</name>
</gene>
<organism evidence="3 4">
    <name type="scientific">Arthrobacter horti</name>
    <dbReference type="NCBI Taxonomy" id="3068273"/>
    <lineage>
        <taxon>Bacteria</taxon>
        <taxon>Bacillati</taxon>
        <taxon>Actinomycetota</taxon>
        <taxon>Actinomycetes</taxon>
        <taxon>Micrococcales</taxon>
        <taxon>Micrococcaceae</taxon>
        <taxon>Arthrobacter</taxon>
    </lineage>
</organism>
<sequence>MTTETLTPEDERRFLDEILRRELTPSRSIAALLAGVLVVLLCVYFLLETILALFRLPGWLIDPDEALNWVAGLPGTGPGPVLALGGAVLAMVGFFFLVSALMPGRRARHSLPHPVLAVVVDDEVVASALARRARLAANVSPAQVMVTVARAQVLVNVRPTSGLRVTDDAVERAVTEELDAMGLSPRPSVTVHLASTGVVGA</sequence>